<dbReference type="eggNOG" id="COG3490">
    <property type="taxonomic scope" value="Bacteria"/>
</dbReference>
<dbReference type="InterPro" id="IPR011044">
    <property type="entry name" value="Quino_amine_DH_bsu"/>
</dbReference>
<reference evidence="3" key="1">
    <citation type="submission" date="2006-01" db="EMBL/GenBank/DDBJ databases">
        <title>Genome of the cyst-dividing bacterium Ramlibacter tataouinensis.</title>
        <authorList>
            <person name="Barakat M."/>
            <person name="Ortet P."/>
            <person name="De Luca G."/>
            <person name="Jourlin-Castelli C."/>
            <person name="Ansaldi M."/>
            <person name="Py B."/>
            <person name="Fichant G."/>
            <person name="Coutinho P."/>
            <person name="Voulhoux R."/>
            <person name="Bastien O."/>
            <person name="Roy S."/>
            <person name="Marechal E."/>
            <person name="Henrissat B."/>
            <person name="Quentin Y."/>
            <person name="Noirot P."/>
            <person name="Filloux A."/>
            <person name="Mejean V."/>
            <person name="DuBow M."/>
            <person name="Barras F."/>
            <person name="Heulin T."/>
        </authorList>
    </citation>
    <scope>NUCLEOTIDE SEQUENCE [LARGE SCALE GENOMIC DNA]</scope>
    <source>
        <strain evidence="3">ATCC BAA-407 / DSM 14655 / LMG 21543 / TTB310</strain>
    </source>
</reference>
<dbReference type="PROSITE" id="PS51318">
    <property type="entry name" value="TAT"/>
    <property type="match status" value="1"/>
</dbReference>
<dbReference type="Gene3D" id="2.130.10.10">
    <property type="entry name" value="YVTN repeat-like/Quinoprotein amine dehydrogenase"/>
    <property type="match status" value="1"/>
</dbReference>
<dbReference type="SUPFAM" id="SSF50969">
    <property type="entry name" value="YVTN repeat-like/Quinoprotein amine dehydrogenase"/>
    <property type="match status" value="1"/>
</dbReference>
<dbReference type="AlphaFoldDB" id="F5Y1U4"/>
<dbReference type="HOGENOM" id="CLU_047398_0_0_4"/>
<protein>
    <recommendedName>
        <fullName evidence="4">DUF1513 domain-containing protein</fullName>
    </recommendedName>
</protein>
<evidence type="ECO:0000313" key="3">
    <source>
        <dbReference type="Proteomes" id="UP000008385"/>
    </source>
</evidence>
<dbReference type="Proteomes" id="UP000008385">
    <property type="component" value="Chromosome"/>
</dbReference>
<gene>
    <name evidence="2" type="ordered locus">Rta_24300</name>
</gene>
<dbReference type="EMBL" id="CP000245">
    <property type="protein sequence ID" value="AEG93528.1"/>
    <property type="molecule type" value="Genomic_DNA"/>
</dbReference>
<name>F5Y1U4_RAMTT</name>
<dbReference type="KEGG" id="rta:Rta_24300"/>
<evidence type="ECO:0000313" key="2">
    <source>
        <dbReference type="EMBL" id="AEG93528.1"/>
    </source>
</evidence>
<dbReference type="PATRIC" id="fig|365046.3.peg.2488"/>
<evidence type="ECO:0008006" key="4">
    <source>
        <dbReference type="Google" id="ProtNLM"/>
    </source>
</evidence>
<proteinExistence type="predicted"/>
<accession>F5Y1U4</accession>
<sequence>MPLTRRLWLAQAGLLAANAAQASPRPPRPARLAAAWETPAGDWRIGLLGESQGRLRPLAQAEVPTRAHGLSRLPGGDLLAVARRPGDWLLRWSARDGSSRWVWAEPDRAFNGHALLSPDGRRLYTTETRLDTGEGLVGVRDAATLDKQDEWPAHGRDPHQLLWDGDGGLLVANGGISTLPESGRAKLAPERMDSSLVRLEARRGELQGQWRLPDARLSLRHLAWAGQGARRVLGIALQAEHDDAAARQAAPVLALFDGAMLRSVDAPLPLAGYGGDIAAFAGGFAVSCPRAGGIARFGADGRWSGWLPLAEACPLAPPIKAADARLWVGGRGQALQLSGASPGTPATTHPLAALRLDNHWLAW</sequence>
<reference evidence="2 3" key="2">
    <citation type="journal article" date="2011" name="PLoS ONE">
        <title>The Cyst-Dividing Bacterium Ramlibacter tataouinensis TTB310 Genome Reveals a Well-Stocked Toolbox for Adaptation to a Desert Environment.</title>
        <authorList>
            <person name="De Luca G."/>
            <person name="Barakat M."/>
            <person name="Ortet P."/>
            <person name="Fochesato S."/>
            <person name="Jourlin-Castelli C."/>
            <person name="Ansaldi M."/>
            <person name="Py B."/>
            <person name="Fichant G."/>
            <person name="Coutinho P.M."/>
            <person name="Voulhoux R."/>
            <person name="Bastien O."/>
            <person name="Marechal E."/>
            <person name="Henrissat B."/>
            <person name="Quentin Y."/>
            <person name="Noirot P."/>
            <person name="Filloux A."/>
            <person name="Mejean V."/>
            <person name="Dubow M.S."/>
            <person name="Barras F."/>
            <person name="Barbe V."/>
            <person name="Weissenbach J."/>
            <person name="Mihalcescu I."/>
            <person name="Vermeglio A."/>
            <person name="Achouak W."/>
            <person name="Heulin T."/>
        </authorList>
    </citation>
    <scope>NUCLEOTIDE SEQUENCE [LARGE SCALE GENOMIC DNA]</scope>
    <source>
        <strain evidence="3">ATCC BAA-407 / DSM 14655 / LMG 21543 / TTB310</strain>
    </source>
</reference>
<dbReference type="InterPro" id="IPR015943">
    <property type="entry name" value="WD40/YVTN_repeat-like_dom_sf"/>
</dbReference>
<dbReference type="InterPro" id="IPR006311">
    <property type="entry name" value="TAT_signal"/>
</dbReference>
<organism evidence="2 3">
    <name type="scientific">Ramlibacter tataouinensis (strain ATCC BAA-407 / DSM 14655 / LMG 21543 / TTB310)</name>
    <dbReference type="NCBI Taxonomy" id="365046"/>
    <lineage>
        <taxon>Bacteria</taxon>
        <taxon>Pseudomonadati</taxon>
        <taxon>Pseudomonadota</taxon>
        <taxon>Betaproteobacteria</taxon>
        <taxon>Burkholderiales</taxon>
        <taxon>Comamonadaceae</taxon>
        <taxon>Ramlibacter</taxon>
    </lineage>
</organism>
<keyword evidence="3" id="KW-1185">Reference proteome</keyword>
<feature type="chain" id="PRO_5003331302" description="DUF1513 domain-containing protein" evidence="1">
    <location>
        <begin position="23"/>
        <end position="363"/>
    </location>
</feature>
<keyword evidence="1" id="KW-0732">Signal</keyword>
<dbReference type="RefSeq" id="WP_013901760.1">
    <property type="nucleotide sequence ID" value="NC_015677.1"/>
</dbReference>
<feature type="signal peptide" evidence="1">
    <location>
        <begin position="1"/>
        <end position="22"/>
    </location>
</feature>
<evidence type="ECO:0000256" key="1">
    <source>
        <dbReference type="SAM" id="SignalP"/>
    </source>
</evidence>
<dbReference type="Pfam" id="PF07433">
    <property type="entry name" value="DUF1513"/>
    <property type="match status" value="1"/>
</dbReference>
<dbReference type="InterPro" id="IPR008311">
    <property type="entry name" value="UCP028101"/>
</dbReference>
<dbReference type="OrthoDB" id="5624218at2"/>
<dbReference type="STRING" id="365046.Rta_24300"/>